<proteinExistence type="predicted"/>
<comment type="caution">
    <text evidence="1">The sequence shown here is derived from an EMBL/GenBank/DDBJ whole genome shotgun (WGS) entry which is preliminary data.</text>
</comment>
<gene>
    <name evidence="1" type="ORF">FO435_00100</name>
</gene>
<dbReference type="EMBL" id="VNHC01000001">
    <property type="protein sequence ID" value="TVV33002.1"/>
    <property type="molecule type" value="Genomic_DNA"/>
</dbReference>
<dbReference type="Proteomes" id="UP000320012">
    <property type="component" value="Unassembled WGS sequence"/>
</dbReference>
<name>A0A9Q8NAB5_9LACO</name>
<dbReference type="RefSeq" id="WP_145463342.1">
    <property type="nucleotide sequence ID" value="NZ_VNHC01000001.1"/>
</dbReference>
<evidence type="ECO:0000313" key="2">
    <source>
        <dbReference type="Proteomes" id="UP000320012"/>
    </source>
</evidence>
<dbReference type="AlphaFoldDB" id="A0A9Q8NAB5"/>
<sequence length="114" mass="12923">MYIAQVCGTQTFYAEGEKIGSTHPFGKLEMYDVEAGSLKQLVQKLADHFGTDVKQFLAGYSNDDEKDSITRTATYLVNEYNDNGEYYAEVHHAMKITCDGEPVYLDKNTDLYED</sequence>
<accession>A0A9Q8NAB5</accession>
<organism evidence="1 2">
    <name type="scientific">Weissella cibaria</name>
    <dbReference type="NCBI Taxonomy" id="137591"/>
    <lineage>
        <taxon>Bacteria</taxon>
        <taxon>Bacillati</taxon>
        <taxon>Bacillota</taxon>
        <taxon>Bacilli</taxon>
        <taxon>Lactobacillales</taxon>
        <taxon>Lactobacillaceae</taxon>
        <taxon>Weissella</taxon>
    </lineage>
</organism>
<evidence type="ECO:0000313" key="1">
    <source>
        <dbReference type="EMBL" id="TVV33002.1"/>
    </source>
</evidence>
<protein>
    <submittedName>
        <fullName evidence="1">Uncharacterized protein</fullName>
    </submittedName>
</protein>
<reference evidence="1 2" key="1">
    <citation type="submission" date="2019-07" db="EMBL/GenBank/DDBJ databases">
        <title>Genome sequence of Weissella cibaria GK1.</title>
        <authorList>
            <person name="Choi H.-J."/>
        </authorList>
    </citation>
    <scope>NUCLEOTIDE SEQUENCE [LARGE SCALE GENOMIC DNA]</scope>
    <source>
        <strain evidence="1 2">GK1</strain>
    </source>
</reference>